<evidence type="ECO:0000256" key="9">
    <source>
        <dbReference type="ARBA" id="ARBA00022827"/>
    </source>
</evidence>
<dbReference type="InterPro" id="IPR002606">
    <property type="entry name" value="Riboflavin_kinase_bac"/>
</dbReference>
<dbReference type="EC" id="2.7.7.2" evidence="14"/>
<dbReference type="Pfam" id="PF01687">
    <property type="entry name" value="Flavokinase"/>
    <property type="match status" value="1"/>
</dbReference>
<reference evidence="16 17" key="1">
    <citation type="journal article" date="2015" name="Microbiome">
        <title>Genomic resolution of linkages in carbon, nitrogen, and sulfur cycling among widespread estuary sediment bacteria.</title>
        <authorList>
            <person name="Baker B.J."/>
            <person name="Lazar C.S."/>
            <person name="Teske A.P."/>
            <person name="Dick G.J."/>
        </authorList>
    </citation>
    <scope>NUCLEOTIDE SEQUENCE [LARGE SCALE GENOMIC DNA]</scope>
    <source>
        <strain evidence="16">DG_26</strain>
    </source>
</reference>
<dbReference type="EMBL" id="LIZT01000015">
    <property type="protein sequence ID" value="KPJ50662.1"/>
    <property type="molecule type" value="Genomic_DNA"/>
</dbReference>
<evidence type="ECO:0000256" key="13">
    <source>
        <dbReference type="ARBA" id="ARBA00049494"/>
    </source>
</evidence>
<evidence type="ECO:0000256" key="11">
    <source>
        <dbReference type="ARBA" id="ARBA00023268"/>
    </source>
</evidence>
<keyword evidence="3 14" id="KW-0285">Flavoprotein</keyword>
<comment type="pathway">
    <text evidence="1 14">Cofactor biosynthesis; FAD biosynthesis; FAD from FMN: step 1/1.</text>
</comment>
<evidence type="ECO:0000256" key="10">
    <source>
        <dbReference type="ARBA" id="ARBA00022840"/>
    </source>
</evidence>
<dbReference type="GO" id="GO:0006747">
    <property type="term" value="P:FAD biosynthetic process"/>
    <property type="evidence" value="ECO:0007669"/>
    <property type="project" value="UniProtKB-UniRule"/>
</dbReference>
<dbReference type="InterPro" id="IPR015864">
    <property type="entry name" value="FAD_synthase"/>
</dbReference>
<keyword evidence="5 14" id="KW-0808">Transferase</keyword>
<dbReference type="GO" id="GO:0005524">
    <property type="term" value="F:ATP binding"/>
    <property type="evidence" value="ECO:0007669"/>
    <property type="project" value="UniProtKB-UniRule"/>
</dbReference>
<evidence type="ECO:0000313" key="17">
    <source>
        <dbReference type="Proteomes" id="UP000051124"/>
    </source>
</evidence>
<dbReference type="InterPro" id="IPR014729">
    <property type="entry name" value="Rossmann-like_a/b/a_fold"/>
</dbReference>
<dbReference type="Gene3D" id="3.40.50.620">
    <property type="entry name" value="HUPs"/>
    <property type="match status" value="1"/>
</dbReference>
<evidence type="ECO:0000256" key="14">
    <source>
        <dbReference type="PIRNR" id="PIRNR004491"/>
    </source>
</evidence>
<dbReference type="Gene3D" id="2.40.30.30">
    <property type="entry name" value="Riboflavin kinase-like"/>
    <property type="match status" value="1"/>
</dbReference>
<dbReference type="GO" id="GO:0009231">
    <property type="term" value="P:riboflavin biosynthetic process"/>
    <property type="evidence" value="ECO:0007669"/>
    <property type="project" value="InterPro"/>
</dbReference>
<dbReference type="GO" id="GO:0009398">
    <property type="term" value="P:FMN biosynthetic process"/>
    <property type="evidence" value="ECO:0007669"/>
    <property type="project" value="UniProtKB-UniRule"/>
</dbReference>
<name>A0A0S7WKK6_UNCT6</name>
<sequence>MRIASSPKEIPSNTTASVGTFDGIHLGHQAILEKLNQRARELESESLLITFNPPPPLFFGTASALLSTPEEKVALLEETGLQNLLILAFSEAIVQMEPEDFIEGVVVDGLKVNEIVIGETHKFGRRKRGDFRLLRELGNRWGFGVDVLTPITYKGAAISSSRVRRAVEKGQVDDVGSMLGREYSFTGRVIKGVGRGKRLAYPTANLNVENLKLLPLNGVYAVRVELADGSFPAVMNIGTRPTFVDTQRNVEVHLLDFDEALYGEFLKVYCVKRLRDEKAFESEKALKSQIERDLRMAKELL</sequence>
<comment type="catalytic activity">
    <reaction evidence="12 14">
        <text>riboflavin + ATP = FMN + ADP + H(+)</text>
        <dbReference type="Rhea" id="RHEA:14357"/>
        <dbReference type="ChEBI" id="CHEBI:15378"/>
        <dbReference type="ChEBI" id="CHEBI:30616"/>
        <dbReference type="ChEBI" id="CHEBI:57986"/>
        <dbReference type="ChEBI" id="CHEBI:58210"/>
        <dbReference type="ChEBI" id="CHEBI:456216"/>
        <dbReference type="EC" id="2.7.1.26"/>
    </reaction>
</comment>
<dbReference type="Pfam" id="PF06574">
    <property type="entry name" value="FAD_syn"/>
    <property type="match status" value="1"/>
</dbReference>
<comment type="pathway">
    <text evidence="2 14">Cofactor biosynthesis; FMN biosynthesis; FMN from riboflavin (ATP route): step 1/1.</text>
</comment>
<keyword evidence="9 14" id="KW-0274">FAD</keyword>
<dbReference type="GO" id="GO:0003919">
    <property type="term" value="F:FMN adenylyltransferase activity"/>
    <property type="evidence" value="ECO:0007669"/>
    <property type="project" value="UniProtKB-UniRule"/>
</dbReference>
<comment type="similarity">
    <text evidence="14">Belongs to the ribF family.</text>
</comment>
<accession>A0A0S7WKK6</accession>
<dbReference type="InterPro" id="IPR023468">
    <property type="entry name" value="Riboflavin_kinase"/>
</dbReference>
<keyword evidence="11" id="KW-0511">Multifunctional enzyme</keyword>
<dbReference type="InterPro" id="IPR023465">
    <property type="entry name" value="Riboflavin_kinase_dom_sf"/>
</dbReference>
<evidence type="ECO:0000256" key="7">
    <source>
        <dbReference type="ARBA" id="ARBA00022741"/>
    </source>
</evidence>
<dbReference type="EC" id="2.7.1.26" evidence="14"/>
<dbReference type="PIRSF" id="PIRSF004491">
    <property type="entry name" value="FAD_Synth"/>
    <property type="match status" value="1"/>
</dbReference>
<dbReference type="NCBIfam" id="NF004162">
    <property type="entry name" value="PRK05627.1-5"/>
    <property type="match status" value="1"/>
</dbReference>
<protein>
    <recommendedName>
        <fullName evidence="14">Riboflavin biosynthesis protein</fullName>
    </recommendedName>
    <domain>
        <recommendedName>
            <fullName evidence="14">Riboflavin kinase</fullName>
            <ecNumber evidence="14">2.7.1.26</ecNumber>
        </recommendedName>
        <alternativeName>
            <fullName evidence="14">Flavokinase</fullName>
        </alternativeName>
    </domain>
    <domain>
        <recommendedName>
            <fullName evidence="14">FMN adenylyltransferase</fullName>
            <ecNumber evidence="14">2.7.7.2</ecNumber>
        </recommendedName>
        <alternativeName>
            <fullName evidence="14">FAD pyrophosphorylase</fullName>
        </alternativeName>
        <alternativeName>
            <fullName evidence="14">FAD synthase</fullName>
        </alternativeName>
    </domain>
</protein>
<keyword evidence="4 14" id="KW-0288">FMN</keyword>
<dbReference type="SMART" id="SM00904">
    <property type="entry name" value="Flavokinase"/>
    <property type="match status" value="1"/>
</dbReference>
<dbReference type="InterPro" id="IPR015865">
    <property type="entry name" value="Riboflavin_kinase_bac/euk"/>
</dbReference>
<proteinExistence type="inferred from homology"/>
<evidence type="ECO:0000256" key="6">
    <source>
        <dbReference type="ARBA" id="ARBA00022695"/>
    </source>
</evidence>
<evidence type="ECO:0000256" key="8">
    <source>
        <dbReference type="ARBA" id="ARBA00022777"/>
    </source>
</evidence>
<evidence type="ECO:0000256" key="4">
    <source>
        <dbReference type="ARBA" id="ARBA00022643"/>
    </source>
</evidence>
<dbReference type="AlphaFoldDB" id="A0A0S7WKK6"/>
<evidence type="ECO:0000259" key="15">
    <source>
        <dbReference type="SMART" id="SM00904"/>
    </source>
</evidence>
<comment type="catalytic activity">
    <reaction evidence="13 14">
        <text>FMN + ATP + H(+) = FAD + diphosphate</text>
        <dbReference type="Rhea" id="RHEA:17237"/>
        <dbReference type="ChEBI" id="CHEBI:15378"/>
        <dbReference type="ChEBI" id="CHEBI:30616"/>
        <dbReference type="ChEBI" id="CHEBI:33019"/>
        <dbReference type="ChEBI" id="CHEBI:57692"/>
        <dbReference type="ChEBI" id="CHEBI:58210"/>
        <dbReference type="EC" id="2.7.7.2"/>
    </reaction>
</comment>
<dbReference type="UniPathway" id="UPA00276">
    <property type="reaction ID" value="UER00406"/>
</dbReference>
<gene>
    <name evidence="16" type="ORF">AMJ40_02190</name>
</gene>
<dbReference type="SUPFAM" id="SSF52374">
    <property type="entry name" value="Nucleotidylyl transferase"/>
    <property type="match status" value="1"/>
</dbReference>
<evidence type="ECO:0000313" key="16">
    <source>
        <dbReference type="EMBL" id="KPJ50662.1"/>
    </source>
</evidence>
<keyword evidence="10 14" id="KW-0067">ATP-binding</keyword>
<dbReference type="PANTHER" id="PTHR22749:SF6">
    <property type="entry name" value="RIBOFLAVIN KINASE"/>
    <property type="match status" value="1"/>
</dbReference>
<dbReference type="UniPathway" id="UPA00277">
    <property type="reaction ID" value="UER00407"/>
</dbReference>
<evidence type="ECO:0000256" key="5">
    <source>
        <dbReference type="ARBA" id="ARBA00022679"/>
    </source>
</evidence>
<evidence type="ECO:0000256" key="1">
    <source>
        <dbReference type="ARBA" id="ARBA00004726"/>
    </source>
</evidence>
<keyword evidence="6 14" id="KW-0548">Nucleotidyltransferase</keyword>
<evidence type="ECO:0000256" key="12">
    <source>
        <dbReference type="ARBA" id="ARBA00047880"/>
    </source>
</evidence>
<dbReference type="Proteomes" id="UP000051124">
    <property type="component" value="Unassembled WGS sequence"/>
</dbReference>
<dbReference type="PATRIC" id="fig|1703771.3.peg.284"/>
<evidence type="ECO:0000256" key="3">
    <source>
        <dbReference type="ARBA" id="ARBA00022630"/>
    </source>
</evidence>
<dbReference type="PANTHER" id="PTHR22749">
    <property type="entry name" value="RIBOFLAVIN KINASE/FMN ADENYLYLTRANSFERASE"/>
    <property type="match status" value="1"/>
</dbReference>
<dbReference type="FunFam" id="3.40.50.620:FF:000021">
    <property type="entry name" value="Riboflavin biosynthesis protein"/>
    <property type="match status" value="1"/>
</dbReference>
<evidence type="ECO:0000256" key="2">
    <source>
        <dbReference type="ARBA" id="ARBA00005201"/>
    </source>
</evidence>
<dbReference type="NCBIfam" id="TIGR00083">
    <property type="entry name" value="ribF"/>
    <property type="match status" value="1"/>
</dbReference>
<organism evidence="16 17">
    <name type="scientific">candidate division TA06 bacterium DG_26</name>
    <dbReference type="NCBI Taxonomy" id="1703771"/>
    <lineage>
        <taxon>Bacteria</taxon>
        <taxon>Bacteria division TA06</taxon>
    </lineage>
</organism>
<dbReference type="CDD" id="cd02064">
    <property type="entry name" value="FAD_synthetase_N"/>
    <property type="match status" value="1"/>
</dbReference>
<keyword evidence="8 14" id="KW-0418">Kinase</keyword>
<feature type="domain" description="Riboflavin kinase" evidence="15">
    <location>
        <begin position="178"/>
        <end position="301"/>
    </location>
</feature>
<comment type="caution">
    <text evidence="16">The sequence shown here is derived from an EMBL/GenBank/DDBJ whole genome shotgun (WGS) entry which is preliminary data.</text>
</comment>
<dbReference type="GO" id="GO:0008531">
    <property type="term" value="F:riboflavin kinase activity"/>
    <property type="evidence" value="ECO:0007669"/>
    <property type="project" value="UniProtKB-UniRule"/>
</dbReference>
<dbReference type="SUPFAM" id="SSF82114">
    <property type="entry name" value="Riboflavin kinase-like"/>
    <property type="match status" value="1"/>
</dbReference>
<keyword evidence="7 14" id="KW-0547">Nucleotide-binding</keyword>